<feature type="transmembrane region" description="Helical" evidence="1">
    <location>
        <begin position="250"/>
        <end position="274"/>
    </location>
</feature>
<dbReference type="EMBL" id="BMYX01000010">
    <property type="protein sequence ID" value="GGY16454.1"/>
    <property type="molecule type" value="Genomic_DNA"/>
</dbReference>
<evidence type="ECO:0000313" key="2">
    <source>
        <dbReference type="EMBL" id="GGY16454.1"/>
    </source>
</evidence>
<keyword evidence="1" id="KW-0472">Membrane</keyword>
<proteinExistence type="predicted"/>
<evidence type="ECO:0008006" key="4">
    <source>
        <dbReference type="Google" id="ProtNLM"/>
    </source>
</evidence>
<reference evidence="2" key="2">
    <citation type="submission" date="2020-09" db="EMBL/GenBank/DDBJ databases">
        <authorList>
            <person name="Sun Q."/>
            <person name="Kim S."/>
        </authorList>
    </citation>
    <scope>NUCLEOTIDE SEQUENCE</scope>
    <source>
        <strain evidence="2">KCTC 32182</strain>
    </source>
</reference>
<reference evidence="2" key="1">
    <citation type="journal article" date="2014" name="Int. J. Syst. Evol. Microbiol.">
        <title>Complete genome sequence of Corynebacterium casei LMG S-19264T (=DSM 44701T), isolated from a smear-ripened cheese.</title>
        <authorList>
            <consortium name="US DOE Joint Genome Institute (JGI-PGF)"/>
            <person name="Walter F."/>
            <person name="Albersmeier A."/>
            <person name="Kalinowski J."/>
            <person name="Ruckert C."/>
        </authorList>
    </citation>
    <scope>NUCLEOTIDE SEQUENCE</scope>
    <source>
        <strain evidence="2">KCTC 32182</strain>
    </source>
</reference>
<feature type="transmembrane region" description="Helical" evidence="1">
    <location>
        <begin position="48"/>
        <end position="69"/>
    </location>
</feature>
<feature type="transmembrane region" description="Helical" evidence="1">
    <location>
        <begin position="140"/>
        <end position="162"/>
    </location>
</feature>
<protein>
    <recommendedName>
        <fullName evidence="4">Multidrug resistance protein NorM</fullName>
    </recommendedName>
</protein>
<organism evidence="2 3">
    <name type="scientific">Paludibacterium paludis</name>
    <dbReference type="NCBI Taxonomy" id="1225769"/>
    <lineage>
        <taxon>Bacteria</taxon>
        <taxon>Pseudomonadati</taxon>
        <taxon>Pseudomonadota</taxon>
        <taxon>Betaproteobacteria</taxon>
        <taxon>Neisseriales</taxon>
        <taxon>Chromobacteriaceae</taxon>
        <taxon>Paludibacterium</taxon>
    </lineage>
</organism>
<feature type="transmembrane region" description="Helical" evidence="1">
    <location>
        <begin position="356"/>
        <end position="373"/>
    </location>
</feature>
<keyword evidence="1" id="KW-1133">Transmembrane helix</keyword>
<feature type="transmembrane region" description="Helical" evidence="1">
    <location>
        <begin position="286"/>
        <end position="314"/>
    </location>
</feature>
<dbReference type="AlphaFoldDB" id="A0A918P365"/>
<name>A0A918P365_9NEIS</name>
<gene>
    <name evidence="2" type="ORF">GCM10011289_19650</name>
</gene>
<evidence type="ECO:0000256" key="1">
    <source>
        <dbReference type="SAM" id="Phobius"/>
    </source>
</evidence>
<feature type="transmembrane region" description="Helical" evidence="1">
    <location>
        <begin position="111"/>
        <end position="133"/>
    </location>
</feature>
<evidence type="ECO:0000313" key="3">
    <source>
        <dbReference type="Proteomes" id="UP000645257"/>
    </source>
</evidence>
<dbReference type="Proteomes" id="UP000645257">
    <property type="component" value="Unassembled WGS sequence"/>
</dbReference>
<feature type="transmembrane region" description="Helical" evidence="1">
    <location>
        <begin position="320"/>
        <end position="344"/>
    </location>
</feature>
<feature type="transmembrane region" description="Helical" evidence="1">
    <location>
        <begin position="379"/>
        <end position="402"/>
    </location>
</feature>
<sequence>MNHPAILRQALTISASRLISLSMASTDLMVLGRMAWRDASDFALASQWAQVFVVLAVTLNVGVVLVYRAGRVVDSRLAGRIAAYALAVGGALCLASLALPSMAGFSSSARAIYLVLAAGLVPMTLHIACCHLLEAEGFAPLVLCATAALACLNGVLDVVFVACDAVPSGIAVALSTTVVRVAGMVLGCALVASRLGIRCKPDWSADTSKALFGYGRSEAATGLAFTGGLALLCTALAAQSGQASFARFGIALNFMNTVSILFTGFSLSLTQYFAKRMPPWQDRVAGVLALSLVYIVAWIAVLLPSCGLVARWYLGRADGALAGLFAAGLVVVMLDGMAQILIGLLRLAGQVAVPPMFRLSMVVFGIPLSLLGFDGENFGWVMAGLAFGNAVATCLAFSALYVTCRRTGADEQGQ</sequence>
<feature type="transmembrane region" description="Helical" evidence="1">
    <location>
        <begin position="219"/>
        <end position="238"/>
    </location>
</feature>
<accession>A0A918P365</accession>
<feature type="transmembrane region" description="Helical" evidence="1">
    <location>
        <begin position="81"/>
        <end position="99"/>
    </location>
</feature>
<feature type="transmembrane region" description="Helical" evidence="1">
    <location>
        <begin position="168"/>
        <end position="192"/>
    </location>
</feature>
<keyword evidence="3" id="KW-1185">Reference proteome</keyword>
<keyword evidence="1" id="KW-0812">Transmembrane</keyword>
<comment type="caution">
    <text evidence="2">The sequence shown here is derived from an EMBL/GenBank/DDBJ whole genome shotgun (WGS) entry which is preliminary data.</text>
</comment>